<name>A0AAU8GC39_9VIRU</name>
<accession>A0AAU8GC39</accession>
<dbReference type="EMBL" id="PP955094">
    <property type="protein sequence ID" value="XCH39271.1"/>
    <property type="molecule type" value="Genomic_DNA"/>
</dbReference>
<reference evidence="1" key="1">
    <citation type="submission" date="2024-06" db="EMBL/GenBank/DDBJ databases">
        <title>North American crayfish harbour diverse members of the Nudiviridae.</title>
        <authorList>
            <person name="Stratton C."/>
            <person name="Bojko J."/>
        </authorList>
    </citation>
    <scope>NUCLEOTIDE SEQUENCE</scope>
    <source>
        <strain evidence="1">142H</strain>
    </source>
</reference>
<sequence>MAYPVHFDAIEEKCYEMNHLFLKHLITQGLLILTYDPIYFLTRVTEQHSYARLQSYIQMAFADKDIPKDKLFFNKYISSIR</sequence>
<evidence type="ECO:0000313" key="1">
    <source>
        <dbReference type="EMBL" id="XCH39271.1"/>
    </source>
</evidence>
<organism evidence="1">
    <name type="scientific">Faxonius propinquus nudivirus</name>
    <dbReference type="NCBI Taxonomy" id="3139431"/>
    <lineage>
        <taxon>Viruses</taxon>
        <taxon>Viruses incertae sedis</taxon>
        <taxon>Naldaviricetes</taxon>
        <taxon>Lefavirales</taxon>
        <taxon>Nudiviridae</taxon>
    </lineage>
</organism>
<proteinExistence type="predicted"/>
<gene>
    <name evidence="1" type="ORF">FpNV_026</name>
</gene>
<protein>
    <submittedName>
        <fullName evidence="1">Uncharacterized protein</fullName>
    </submittedName>
</protein>